<feature type="domain" description="HTH marR-type" evidence="1">
    <location>
        <begin position="34"/>
        <end position="168"/>
    </location>
</feature>
<accession>A0A2Z6IB25</accession>
<dbReference type="Pfam" id="PF12802">
    <property type="entry name" value="MarR_2"/>
    <property type="match status" value="1"/>
</dbReference>
<dbReference type="EMBL" id="AP018786">
    <property type="protein sequence ID" value="BBF23731.1"/>
    <property type="molecule type" value="Genomic_DNA"/>
</dbReference>
<proteinExistence type="predicted"/>
<dbReference type="Gene3D" id="1.10.10.10">
    <property type="entry name" value="Winged helix-like DNA-binding domain superfamily/Winged helix DNA-binding domain"/>
    <property type="match status" value="1"/>
</dbReference>
<dbReference type="Proteomes" id="UP000271003">
    <property type="component" value="Chromosome"/>
</dbReference>
<organism evidence="2 3">
    <name type="scientific">Sutterella megalosphaeroides</name>
    <dbReference type="NCBI Taxonomy" id="2494234"/>
    <lineage>
        <taxon>Bacteria</taxon>
        <taxon>Pseudomonadati</taxon>
        <taxon>Pseudomonadota</taxon>
        <taxon>Betaproteobacteria</taxon>
        <taxon>Burkholderiales</taxon>
        <taxon>Sutterellaceae</taxon>
        <taxon>Sutterella</taxon>
    </lineage>
</organism>
<dbReference type="InterPro" id="IPR039422">
    <property type="entry name" value="MarR/SlyA-like"/>
</dbReference>
<evidence type="ECO:0000259" key="1">
    <source>
        <dbReference type="PROSITE" id="PS50995"/>
    </source>
</evidence>
<gene>
    <name evidence="2" type="ORF">SUTMEG_16220</name>
</gene>
<dbReference type="InterPro" id="IPR036388">
    <property type="entry name" value="WH-like_DNA-bd_sf"/>
</dbReference>
<dbReference type="InterPro" id="IPR000835">
    <property type="entry name" value="HTH_MarR-typ"/>
</dbReference>
<dbReference type="OrthoDB" id="32523at2"/>
<dbReference type="PROSITE" id="PS50995">
    <property type="entry name" value="HTH_MARR_2"/>
    <property type="match status" value="1"/>
</dbReference>
<keyword evidence="3" id="KW-1185">Reference proteome</keyword>
<dbReference type="PANTHER" id="PTHR33164:SF104">
    <property type="entry name" value="TRANSCRIPTIONAL REGULATORY PROTEIN"/>
    <property type="match status" value="1"/>
</dbReference>
<dbReference type="SMART" id="SM00347">
    <property type="entry name" value="HTH_MARR"/>
    <property type="match status" value="1"/>
</dbReference>
<dbReference type="RefSeq" id="WP_120177309.1">
    <property type="nucleotide sequence ID" value="NZ_AP018786.1"/>
</dbReference>
<evidence type="ECO:0000313" key="2">
    <source>
        <dbReference type="EMBL" id="BBF23731.1"/>
    </source>
</evidence>
<dbReference type="AlphaFoldDB" id="A0A2Z6IB25"/>
<dbReference type="KEGG" id="sutt:SUTMEG_16220"/>
<dbReference type="SUPFAM" id="SSF46785">
    <property type="entry name" value="Winged helix' DNA-binding domain"/>
    <property type="match status" value="1"/>
</dbReference>
<dbReference type="GO" id="GO:0006950">
    <property type="term" value="P:response to stress"/>
    <property type="evidence" value="ECO:0007669"/>
    <property type="project" value="TreeGrafter"/>
</dbReference>
<name>A0A2Z6IB25_9BURK</name>
<dbReference type="PRINTS" id="PR00598">
    <property type="entry name" value="HTHMARR"/>
</dbReference>
<protein>
    <submittedName>
        <fullName evidence="2">MarR family transcriptional regulator</fullName>
    </submittedName>
</protein>
<evidence type="ECO:0000313" key="3">
    <source>
        <dbReference type="Proteomes" id="UP000271003"/>
    </source>
</evidence>
<dbReference type="InterPro" id="IPR036390">
    <property type="entry name" value="WH_DNA-bd_sf"/>
</dbReference>
<dbReference type="PANTHER" id="PTHR33164">
    <property type="entry name" value="TRANSCRIPTIONAL REGULATOR, MARR FAMILY"/>
    <property type="match status" value="1"/>
</dbReference>
<reference evidence="2 3" key="1">
    <citation type="journal article" date="2018" name="Int. J. Syst. Evol. Microbiol.">
        <title>Mesosutterella multiformis gen. nov., sp. nov., a member of the family Sutterellaceae and Sutterella megalosphaeroides sp. nov., isolated from human faeces.</title>
        <authorList>
            <person name="Sakamoto M."/>
            <person name="Ikeyama N."/>
            <person name="Kunihiro T."/>
            <person name="Iino T."/>
            <person name="Yuki M."/>
            <person name="Ohkuma M."/>
        </authorList>
    </citation>
    <scope>NUCLEOTIDE SEQUENCE [LARGE SCALE GENOMIC DNA]</scope>
    <source>
        <strain evidence="2 3">6FBBBH3</strain>
    </source>
</reference>
<sequence>MQSQPDANVRDLRDFVDSLEEEWLAEVPDLHTDGIPVVARLVRMSYYIARRVDENLARFGLNRGEFEVLAVLTRNPGRTITPKILQEKILISSGGLSNRIKKLEEKGWLVRRTDPEDRRGVILEATEAGRELTLKAVTSHVEVERQIVGGISPEHRATLARLLKELILTQGGELNRDGLQ</sequence>
<dbReference type="GO" id="GO:0003700">
    <property type="term" value="F:DNA-binding transcription factor activity"/>
    <property type="evidence" value="ECO:0007669"/>
    <property type="project" value="InterPro"/>
</dbReference>